<feature type="region of interest" description="Disordered" evidence="1">
    <location>
        <begin position="117"/>
        <end position="167"/>
    </location>
</feature>
<feature type="compositionally biased region" description="Polar residues" evidence="1">
    <location>
        <begin position="148"/>
        <end position="167"/>
    </location>
</feature>
<sequence length="167" mass="18824">MQMALHDPGKNRRSAEEIEDETARKKFKLEDTKEEIYRNYSHFVNTLNQLLMLTESQEPGVFRILHGQVAVTKVCLDECVDYMSKKFCKSIELPPNEPYWKTESEPKNSALKQLEDELQISTSGSDASPSDSSKCTTCSSSDSSFSSIENNQSGHDDISTSQVIAFK</sequence>
<keyword evidence="3" id="KW-1185">Reference proteome</keyword>
<evidence type="ECO:0000313" key="3">
    <source>
        <dbReference type="Proteomes" id="UP001152759"/>
    </source>
</evidence>
<dbReference type="AlphaFoldDB" id="A0AAI8UU17"/>
<proteinExistence type="predicted"/>
<reference evidence="2" key="1">
    <citation type="submission" date="2021-12" db="EMBL/GenBank/DDBJ databases">
        <authorList>
            <person name="King R."/>
        </authorList>
    </citation>
    <scope>NUCLEOTIDE SEQUENCE</scope>
</reference>
<feature type="compositionally biased region" description="Low complexity" evidence="1">
    <location>
        <begin position="121"/>
        <end position="147"/>
    </location>
</feature>
<organism evidence="2 3">
    <name type="scientific">Bemisia tabaci</name>
    <name type="common">Sweetpotato whitefly</name>
    <name type="synonym">Aleurodes tabaci</name>
    <dbReference type="NCBI Taxonomy" id="7038"/>
    <lineage>
        <taxon>Eukaryota</taxon>
        <taxon>Metazoa</taxon>
        <taxon>Ecdysozoa</taxon>
        <taxon>Arthropoda</taxon>
        <taxon>Hexapoda</taxon>
        <taxon>Insecta</taxon>
        <taxon>Pterygota</taxon>
        <taxon>Neoptera</taxon>
        <taxon>Paraneoptera</taxon>
        <taxon>Hemiptera</taxon>
        <taxon>Sternorrhyncha</taxon>
        <taxon>Aleyrodoidea</taxon>
        <taxon>Aleyrodidae</taxon>
        <taxon>Aleyrodinae</taxon>
        <taxon>Bemisia</taxon>
    </lineage>
</organism>
<dbReference type="EMBL" id="CAKKNF020000002">
    <property type="protein sequence ID" value="CAH0746863.1"/>
    <property type="molecule type" value="Genomic_DNA"/>
</dbReference>
<evidence type="ECO:0000313" key="2">
    <source>
        <dbReference type="EMBL" id="CAH0746863.1"/>
    </source>
</evidence>
<dbReference type="Proteomes" id="UP001152759">
    <property type="component" value="Unassembled WGS sequence"/>
</dbReference>
<evidence type="ECO:0000256" key="1">
    <source>
        <dbReference type="SAM" id="MobiDB-lite"/>
    </source>
</evidence>
<comment type="caution">
    <text evidence="2">The sequence shown here is derived from an EMBL/GenBank/DDBJ whole genome shotgun (WGS) entry which is preliminary data.</text>
</comment>
<protein>
    <submittedName>
        <fullName evidence="2">Uncharacterized protein</fullName>
    </submittedName>
</protein>
<accession>A0AAI8UU17</accession>
<name>A0AAI8UU17_BEMTA</name>
<gene>
    <name evidence="2" type="ORF">BEMITA_LOCUS30</name>
</gene>